<dbReference type="SUPFAM" id="SSF54695">
    <property type="entry name" value="POZ domain"/>
    <property type="match status" value="1"/>
</dbReference>
<sequence length="466" mass="54947">MVDNKLLPKLSQNFLELLEDEEYYDTTIEVGNDPDVKIFRAHMAVLNYRSPYLRRILYTNKKKNDGTLINIKLPNFLPDVFHLILRYIYGGKLSFEEYDILDIIKILTTANELGLQELTPFIETFLIKNKKDLIEQNFDLIYRISFENNSFLELRKYCNDIISKTPNKIFNSSRFTSISEKLLVTIIQNDKLQMNEVQVWEHVIKWGLAQNPELSHDPQSYSKEEFIVLRNTLQQCIPFIRFYNFTSKEFSDNIVPYKRILPKKLYKNLLKDFLSSNYKLTEKSRPRAPRVIEEIEEKFDSKIIDLKHTELISKWIDRLEITDKTKNHYEFKLLYRNKYVGENFHNFCDNQPGTVTIVKLKDSDEILGGYNPLEWKSCEGYRSTKDSFIFSFKNGYDIENHILSRVKDEAKAIYNGNFGPSFGCGDLHVSNLYELKIRSVKSSYEKSIAEEGIDIEEYEVFKVVRA</sequence>
<dbReference type="EMBL" id="BEXD01004081">
    <property type="protein sequence ID" value="GBC06529.1"/>
    <property type="molecule type" value="Genomic_DNA"/>
</dbReference>
<comment type="caution">
    <text evidence="3">The sequence shown here is derived from an EMBL/GenBank/DDBJ whole genome shotgun (WGS) entry which is preliminary data.</text>
</comment>
<dbReference type="AlphaFoldDB" id="A0A2Z6SK34"/>
<dbReference type="Pfam" id="PF00651">
    <property type="entry name" value="BTB"/>
    <property type="match status" value="1"/>
</dbReference>
<evidence type="ECO:0000259" key="1">
    <source>
        <dbReference type="PROSITE" id="PS50097"/>
    </source>
</evidence>
<organism evidence="3 4">
    <name type="scientific">Rhizophagus clarus</name>
    <dbReference type="NCBI Taxonomy" id="94130"/>
    <lineage>
        <taxon>Eukaryota</taxon>
        <taxon>Fungi</taxon>
        <taxon>Fungi incertae sedis</taxon>
        <taxon>Mucoromycota</taxon>
        <taxon>Glomeromycotina</taxon>
        <taxon>Glomeromycetes</taxon>
        <taxon>Glomerales</taxon>
        <taxon>Glomeraceae</taxon>
        <taxon>Rhizophagus</taxon>
    </lineage>
</organism>
<evidence type="ECO:0008006" key="5">
    <source>
        <dbReference type="Google" id="ProtNLM"/>
    </source>
</evidence>
<name>A0A2Z6SK34_9GLOM</name>
<dbReference type="PANTHER" id="PTHR45774">
    <property type="entry name" value="BTB/POZ DOMAIN-CONTAINING"/>
    <property type="match status" value="1"/>
</dbReference>
<dbReference type="SMART" id="SM00225">
    <property type="entry name" value="BTB"/>
    <property type="match status" value="1"/>
</dbReference>
<dbReference type="PANTHER" id="PTHR45774:SF3">
    <property type="entry name" value="BTB (POZ) DOMAIN-CONTAINING 2B-RELATED"/>
    <property type="match status" value="1"/>
</dbReference>
<feature type="domain" description="BTB" evidence="1">
    <location>
        <begin position="24"/>
        <end position="97"/>
    </location>
</feature>
<evidence type="ECO:0000259" key="2">
    <source>
        <dbReference type="PROSITE" id="PS51886"/>
    </source>
</evidence>
<dbReference type="Gene3D" id="3.30.710.10">
    <property type="entry name" value="Potassium Channel Kv1.1, Chain A"/>
    <property type="match status" value="1"/>
</dbReference>
<evidence type="ECO:0000313" key="4">
    <source>
        <dbReference type="Proteomes" id="UP000247702"/>
    </source>
</evidence>
<dbReference type="Pfam" id="PF07534">
    <property type="entry name" value="TLD"/>
    <property type="match status" value="1"/>
</dbReference>
<dbReference type="Gene3D" id="1.25.40.420">
    <property type="match status" value="1"/>
</dbReference>
<keyword evidence="4" id="KW-1185">Reference proteome</keyword>
<dbReference type="InterPro" id="IPR000210">
    <property type="entry name" value="BTB/POZ_dom"/>
</dbReference>
<dbReference type="Proteomes" id="UP000247702">
    <property type="component" value="Unassembled WGS sequence"/>
</dbReference>
<feature type="domain" description="TLDc" evidence="2">
    <location>
        <begin position="302"/>
        <end position="464"/>
    </location>
</feature>
<reference evidence="3 4" key="1">
    <citation type="submission" date="2017-11" db="EMBL/GenBank/DDBJ databases">
        <title>The genome of Rhizophagus clarus HR1 reveals common genetic basis of auxotrophy among arbuscular mycorrhizal fungi.</title>
        <authorList>
            <person name="Kobayashi Y."/>
        </authorList>
    </citation>
    <scope>NUCLEOTIDE SEQUENCE [LARGE SCALE GENOMIC DNA]</scope>
    <source>
        <strain evidence="3 4">HR1</strain>
    </source>
</reference>
<protein>
    <recommendedName>
        <fullName evidence="5">BTB domain-containing protein</fullName>
    </recommendedName>
</protein>
<accession>A0A2Z6SK34</accession>
<dbReference type="InterPro" id="IPR011705">
    <property type="entry name" value="BACK"/>
</dbReference>
<dbReference type="PROSITE" id="PS51886">
    <property type="entry name" value="TLDC"/>
    <property type="match status" value="1"/>
</dbReference>
<dbReference type="PROSITE" id="PS50097">
    <property type="entry name" value="BTB"/>
    <property type="match status" value="1"/>
</dbReference>
<dbReference type="InterPro" id="IPR011333">
    <property type="entry name" value="SKP1/BTB/POZ_sf"/>
</dbReference>
<dbReference type="InterPro" id="IPR006571">
    <property type="entry name" value="TLDc_dom"/>
</dbReference>
<dbReference type="Pfam" id="PF07707">
    <property type="entry name" value="BACK"/>
    <property type="match status" value="1"/>
</dbReference>
<gene>
    <name evidence="3" type="ORF">RclHR1_00690019</name>
</gene>
<evidence type="ECO:0000313" key="3">
    <source>
        <dbReference type="EMBL" id="GBC06529.1"/>
    </source>
</evidence>
<proteinExistence type="predicted"/>